<dbReference type="EMBL" id="CP034206">
    <property type="protein sequence ID" value="QBZ59193.1"/>
    <property type="molecule type" value="Genomic_DNA"/>
</dbReference>
<accession>A0A4P7N9K5</accession>
<protein>
    <submittedName>
        <fullName evidence="2">Uncharacterized protein</fullName>
    </submittedName>
</protein>
<feature type="region of interest" description="Disordered" evidence="1">
    <location>
        <begin position="1"/>
        <end position="20"/>
    </location>
</feature>
<gene>
    <name evidence="2" type="ORF">PoMZ_04154</name>
</gene>
<sequence length="48" mass="5090">MASDFATAGVNPAAGDGAVGEENEENILRAHYLRGLEVVKAGLARWYV</sequence>
<proteinExistence type="predicted"/>
<reference evidence="2 3" key="1">
    <citation type="journal article" date="2019" name="Mol. Biol. Evol.">
        <title>Blast fungal genomes show frequent chromosomal changes, gene gains and losses, and effector gene turnover.</title>
        <authorList>
            <person name="Gomez Luciano L.B."/>
            <person name="Jason Tsai I."/>
            <person name="Chuma I."/>
            <person name="Tosa Y."/>
            <person name="Chen Y.H."/>
            <person name="Li J.Y."/>
            <person name="Li M.Y."/>
            <person name="Jade Lu M.Y."/>
            <person name="Nakayashiki H."/>
            <person name="Li W.H."/>
        </authorList>
    </citation>
    <scope>NUCLEOTIDE SEQUENCE [LARGE SCALE GENOMIC DNA]</scope>
    <source>
        <strain evidence="2">MZ5-1-6</strain>
    </source>
</reference>
<dbReference type="AlphaFoldDB" id="A0A4P7N9K5"/>
<evidence type="ECO:0000256" key="1">
    <source>
        <dbReference type="SAM" id="MobiDB-lite"/>
    </source>
</evidence>
<evidence type="ECO:0000313" key="2">
    <source>
        <dbReference type="EMBL" id="QBZ59193.1"/>
    </source>
</evidence>
<name>A0A4P7N9K5_PYROR</name>
<dbReference type="Proteomes" id="UP000294847">
    <property type="component" value="Chromosome 3"/>
</dbReference>
<organism evidence="2 3">
    <name type="scientific">Pyricularia oryzae</name>
    <name type="common">Rice blast fungus</name>
    <name type="synonym">Magnaporthe oryzae</name>
    <dbReference type="NCBI Taxonomy" id="318829"/>
    <lineage>
        <taxon>Eukaryota</taxon>
        <taxon>Fungi</taxon>
        <taxon>Dikarya</taxon>
        <taxon>Ascomycota</taxon>
        <taxon>Pezizomycotina</taxon>
        <taxon>Sordariomycetes</taxon>
        <taxon>Sordariomycetidae</taxon>
        <taxon>Magnaporthales</taxon>
        <taxon>Pyriculariaceae</taxon>
        <taxon>Pyricularia</taxon>
    </lineage>
</organism>
<evidence type="ECO:0000313" key="3">
    <source>
        <dbReference type="Proteomes" id="UP000294847"/>
    </source>
</evidence>